<dbReference type="AlphaFoldDB" id="A0A0L0SNW2"/>
<dbReference type="CDD" id="cd07389">
    <property type="entry name" value="MPP_PhoD"/>
    <property type="match status" value="1"/>
</dbReference>
<evidence type="ECO:0000313" key="5">
    <source>
        <dbReference type="Proteomes" id="UP000054350"/>
    </source>
</evidence>
<dbReference type="STRING" id="578462.A0A0L0SNW2"/>
<dbReference type="PANTHER" id="PTHR43606">
    <property type="entry name" value="PHOSPHATASE, PUTATIVE (AFU_ORTHOLOGUE AFUA_6G08710)-RELATED"/>
    <property type="match status" value="1"/>
</dbReference>
<dbReference type="Proteomes" id="UP000054350">
    <property type="component" value="Unassembled WGS sequence"/>
</dbReference>
<dbReference type="PANTHER" id="PTHR43606:SF7">
    <property type="entry name" value="PHOSPHATASE, PUTATIVE (AFU_ORTHOLOGUE AFUA_6G08710)-RELATED"/>
    <property type="match status" value="1"/>
</dbReference>
<keyword evidence="5" id="KW-1185">Reference proteome</keyword>
<gene>
    <name evidence="4" type="ORF">AMAG_09254</name>
</gene>
<feature type="domain" description="PhoD-like phosphatase metallophosphatase" evidence="2">
    <location>
        <begin position="196"/>
        <end position="550"/>
    </location>
</feature>
<feature type="signal peptide" evidence="1">
    <location>
        <begin position="1"/>
        <end position="25"/>
    </location>
</feature>
<dbReference type="Gene3D" id="3.60.21.70">
    <property type="entry name" value="PhoD-like phosphatase"/>
    <property type="match status" value="1"/>
</dbReference>
<dbReference type="InterPro" id="IPR038607">
    <property type="entry name" value="PhoD-like_sf"/>
</dbReference>
<dbReference type="InterPro" id="IPR052900">
    <property type="entry name" value="Phospholipid_Metab_Enz"/>
</dbReference>
<accession>A0A0L0SNW2</accession>
<dbReference type="EMBL" id="GG745344">
    <property type="protein sequence ID" value="KNE64211.1"/>
    <property type="molecule type" value="Genomic_DNA"/>
</dbReference>
<feature type="domain" description="Phospholipase D N-terminal" evidence="3">
    <location>
        <begin position="93"/>
        <end position="183"/>
    </location>
</feature>
<dbReference type="InterPro" id="IPR029052">
    <property type="entry name" value="Metallo-depent_PP-like"/>
</dbReference>
<evidence type="ECO:0000259" key="3">
    <source>
        <dbReference type="Pfam" id="PF16655"/>
    </source>
</evidence>
<feature type="chain" id="PRO_5005548205" description="PhoD-like phosphatase metallophosphatase domain-containing protein" evidence="1">
    <location>
        <begin position="26"/>
        <end position="585"/>
    </location>
</feature>
<reference evidence="4 5" key="1">
    <citation type="submission" date="2009-11" db="EMBL/GenBank/DDBJ databases">
        <title>Annotation of Allomyces macrogynus ATCC 38327.</title>
        <authorList>
            <consortium name="The Broad Institute Genome Sequencing Platform"/>
            <person name="Russ C."/>
            <person name="Cuomo C."/>
            <person name="Burger G."/>
            <person name="Gray M.W."/>
            <person name="Holland P.W.H."/>
            <person name="King N."/>
            <person name="Lang F.B.F."/>
            <person name="Roger A.J."/>
            <person name="Ruiz-Trillo I."/>
            <person name="Young S.K."/>
            <person name="Zeng Q."/>
            <person name="Gargeya S."/>
            <person name="Fitzgerald M."/>
            <person name="Haas B."/>
            <person name="Abouelleil A."/>
            <person name="Alvarado L."/>
            <person name="Arachchi H.M."/>
            <person name="Berlin A."/>
            <person name="Chapman S.B."/>
            <person name="Gearin G."/>
            <person name="Goldberg J."/>
            <person name="Griggs A."/>
            <person name="Gujja S."/>
            <person name="Hansen M."/>
            <person name="Heiman D."/>
            <person name="Howarth C."/>
            <person name="Larimer J."/>
            <person name="Lui A."/>
            <person name="MacDonald P.J.P."/>
            <person name="McCowen C."/>
            <person name="Montmayeur A."/>
            <person name="Murphy C."/>
            <person name="Neiman D."/>
            <person name="Pearson M."/>
            <person name="Priest M."/>
            <person name="Roberts A."/>
            <person name="Saif S."/>
            <person name="Shea T."/>
            <person name="Sisk P."/>
            <person name="Stolte C."/>
            <person name="Sykes S."/>
            <person name="Wortman J."/>
            <person name="Nusbaum C."/>
            <person name="Birren B."/>
        </authorList>
    </citation>
    <scope>NUCLEOTIDE SEQUENCE [LARGE SCALE GENOMIC DNA]</scope>
    <source>
        <strain evidence="4 5">ATCC 38327</strain>
    </source>
</reference>
<dbReference type="Pfam" id="PF16655">
    <property type="entry name" value="PhoD_N"/>
    <property type="match status" value="1"/>
</dbReference>
<organism evidence="4 5">
    <name type="scientific">Allomyces macrogynus (strain ATCC 38327)</name>
    <name type="common">Allomyces javanicus var. macrogynus</name>
    <dbReference type="NCBI Taxonomy" id="578462"/>
    <lineage>
        <taxon>Eukaryota</taxon>
        <taxon>Fungi</taxon>
        <taxon>Fungi incertae sedis</taxon>
        <taxon>Blastocladiomycota</taxon>
        <taxon>Blastocladiomycetes</taxon>
        <taxon>Blastocladiales</taxon>
        <taxon>Blastocladiaceae</taxon>
        <taxon>Allomyces</taxon>
    </lineage>
</organism>
<evidence type="ECO:0008006" key="6">
    <source>
        <dbReference type="Google" id="ProtNLM"/>
    </source>
</evidence>
<sequence>MPPVRHLLAVSAAAVLLALATSVHAIEFTAPSFAESKISYEALADRFEDNLAFQSPVANFPGLSTPFSAHHVLELLKLPMLPAHGVPAVKFLHGVASGDPLVDAVIIWTRVTPAAGNAPVAVVQYQVATDSAFASIVKRGVVVTSEDVGHSVKVDVKGLNPATTYFYRFMANDDTSPVGRTKTLVSNTADLASLNLAVVSCANMQHGYYHAYEAIAKRNDIDIVLALGDYIYEYDKTGYPPVGGELPASRDPVPDKNLANITDYRTRYAQYKTDPQLQLLHAQKPWIVVWDDHEFANDAWMGGAENQNVTRDGPWDARKVAAMRAFHENIPIRPSHAHGDEYRVYRSFQIGNLVDLLMLDTRIDGRTQQGAGDSASRKIMGAEQEQWLHSSLKSSKAKWRIIGNQIMFATLPENINPALLPPGFPAAAAADLKSSDTWNGYPTSRKALLDVLYQNKINNTVMLTGDFHGSVASDIPADGSGIPKPNAPSVMTEFVGPSITSASPAQDSAILNEYIKPLVGGINPSAKWADLYRHGYMFVAVTPAKVRVEYTYVKSVKMLDGGATAVAALLETASGSNRITTALQP</sequence>
<protein>
    <recommendedName>
        <fullName evidence="6">PhoD-like phosphatase metallophosphatase domain-containing protein</fullName>
    </recommendedName>
</protein>
<dbReference type="OMA" id="SCANWEA"/>
<proteinExistence type="predicted"/>
<dbReference type="OrthoDB" id="9992270at2759"/>
<name>A0A0L0SNW2_ALLM3</name>
<dbReference type="Pfam" id="PF09423">
    <property type="entry name" value="PhoD"/>
    <property type="match status" value="1"/>
</dbReference>
<evidence type="ECO:0000259" key="2">
    <source>
        <dbReference type="Pfam" id="PF09423"/>
    </source>
</evidence>
<keyword evidence="1" id="KW-0732">Signal</keyword>
<evidence type="ECO:0000256" key="1">
    <source>
        <dbReference type="SAM" id="SignalP"/>
    </source>
</evidence>
<evidence type="ECO:0000313" key="4">
    <source>
        <dbReference type="EMBL" id="KNE64211.1"/>
    </source>
</evidence>
<dbReference type="SUPFAM" id="SSF56300">
    <property type="entry name" value="Metallo-dependent phosphatases"/>
    <property type="match status" value="1"/>
</dbReference>
<dbReference type="Gene3D" id="2.60.40.380">
    <property type="entry name" value="Purple acid phosphatase-like, N-terminal"/>
    <property type="match status" value="1"/>
</dbReference>
<dbReference type="InterPro" id="IPR032093">
    <property type="entry name" value="PhoD_N"/>
</dbReference>
<reference evidence="5" key="2">
    <citation type="submission" date="2009-11" db="EMBL/GenBank/DDBJ databases">
        <title>The Genome Sequence of Allomyces macrogynus strain ATCC 38327.</title>
        <authorList>
            <consortium name="The Broad Institute Genome Sequencing Platform"/>
            <person name="Russ C."/>
            <person name="Cuomo C."/>
            <person name="Shea T."/>
            <person name="Young S.K."/>
            <person name="Zeng Q."/>
            <person name="Koehrsen M."/>
            <person name="Haas B."/>
            <person name="Borodovsky M."/>
            <person name="Guigo R."/>
            <person name="Alvarado L."/>
            <person name="Berlin A."/>
            <person name="Borenstein D."/>
            <person name="Chen Z."/>
            <person name="Engels R."/>
            <person name="Freedman E."/>
            <person name="Gellesch M."/>
            <person name="Goldberg J."/>
            <person name="Griggs A."/>
            <person name="Gujja S."/>
            <person name="Heiman D."/>
            <person name="Hepburn T."/>
            <person name="Howarth C."/>
            <person name="Jen D."/>
            <person name="Larson L."/>
            <person name="Lewis B."/>
            <person name="Mehta T."/>
            <person name="Park D."/>
            <person name="Pearson M."/>
            <person name="Roberts A."/>
            <person name="Saif S."/>
            <person name="Shenoy N."/>
            <person name="Sisk P."/>
            <person name="Stolte C."/>
            <person name="Sykes S."/>
            <person name="Walk T."/>
            <person name="White J."/>
            <person name="Yandava C."/>
            <person name="Burger G."/>
            <person name="Gray M.W."/>
            <person name="Holland P.W.H."/>
            <person name="King N."/>
            <person name="Lang F.B.F."/>
            <person name="Roger A.J."/>
            <person name="Ruiz-Trillo I."/>
            <person name="Lander E."/>
            <person name="Nusbaum C."/>
        </authorList>
    </citation>
    <scope>NUCLEOTIDE SEQUENCE [LARGE SCALE GENOMIC DNA]</scope>
    <source>
        <strain evidence="5">ATCC 38327</strain>
    </source>
</reference>
<dbReference type="VEuPathDB" id="FungiDB:AMAG_09254"/>
<dbReference type="InterPro" id="IPR018946">
    <property type="entry name" value="PhoD-like_MPP"/>
</dbReference>
<dbReference type="eggNOG" id="ENOG502QU5W">
    <property type="taxonomic scope" value="Eukaryota"/>
</dbReference>